<keyword evidence="2" id="KW-0547">Nucleotide-binding</keyword>
<sequence>MEEVEVILRVEGLRKDFNGMKVIENWSFSVGKGDRVTLLGPSGCGKTTFLRIVSGLEDFQGKVEVFTDKIGYVFQEPRLIPWKTITENLMLIRRDPDKMASLLEKVELKGFENHYPWQLSEGMKQRVNFVRALLVDPELLLLDEPFDALDLKTKMKVMNLLVDLWQKRRFSIVFVTHNVKEAVFLSERIFLLSGRPSKILDEVELKEKARDFTDEKLFGLEKMVIERLLSLLR</sequence>
<dbReference type="EMBL" id="LGFG01000090">
    <property type="protein sequence ID" value="KUK22809.1"/>
    <property type="molecule type" value="Genomic_DNA"/>
</dbReference>
<dbReference type="InterPro" id="IPR027417">
    <property type="entry name" value="P-loop_NTPase"/>
</dbReference>
<accession>A0A124FFW8</accession>
<name>A0A124FFW8_9THEM</name>
<dbReference type="PATRIC" id="fig|93930.3.peg.105"/>
<evidence type="ECO:0000256" key="3">
    <source>
        <dbReference type="ARBA" id="ARBA00022840"/>
    </source>
</evidence>
<dbReference type="PANTHER" id="PTHR42788">
    <property type="entry name" value="TAURINE IMPORT ATP-BINDING PROTEIN-RELATED"/>
    <property type="match status" value="1"/>
</dbReference>
<comment type="caution">
    <text evidence="4">The sequence shown here is derived from an EMBL/GenBank/DDBJ whole genome shotgun (WGS) entry which is preliminary data.</text>
</comment>
<keyword evidence="3 4" id="KW-0067">ATP-binding</keyword>
<dbReference type="InterPro" id="IPR003593">
    <property type="entry name" value="AAA+_ATPase"/>
</dbReference>
<dbReference type="GO" id="GO:0016887">
    <property type="term" value="F:ATP hydrolysis activity"/>
    <property type="evidence" value="ECO:0007669"/>
    <property type="project" value="InterPro"/>
</dbReference>
<dbReference type="PANTHER" id="PTHR42788:SF13">
    <property type="entry name" value="ALIPHATIC SULFONATES IMPORT ATP-BINDING PROTEIN SSUB"/>
    <property type="match status" value="1"/>
</dbReference>
<dbReference type="InterPro" id="IPR003439">
    <property type="entry name" value="ABC_transporter-like_ATP-bd"/>
</dbReference>
<dbReference type="AlphaFoldDB" id="A0A124FFW8"/>
<proteinExistence type="predicted"/>
<reference evidence="4 5" key="1">
    <citation type="journal article" date="2015" name="MBio">
        <title>Genome-Resolved Metagenomic Analysis Reveals Roles for Candidate Phyla and Other Microbial Community Members in Biogeochemical Transformations in Oil Reservoirs.</title>
        <authorList>
            <person name="Hu P."/>
            <person name="Tom L."/>
            <person name="Singh A."/>
            <person name="Thomas B.C."/>
            <person name="Baker B.J."/>
            <person name="Piceno Y.M."/>
            <person name="Andersen G.L."/>
            <person name="Banfield J.F."/>
        </authorList>
    </citation>
    <scope>NUCLEOTIDE SEQUENCE [LARGE SCALE GENOMIC DNA]</scope>
    <source>
        <strain evidence="4">46_26</strain>
    </source>
</reference>
<dbReference type="InterPro" id="IPR050166">
    <property type="entry name" value="ABC_transporter_ATP-bind"/>
</dbReference>
<dbReference type="PROSITE" id="PS50893">
    <property type="entry name" value="ABC_TRANSPORTER_2"/>
    <property type="match status" value="1"/>
</dbReference>
<dbReference type="SUPFAM" id="SSF52540">
    <property type="entry name" value="P-loop containing nucleoside triphosphate hydrolases"/>
    <property type="match status" value="1"/>
</dbReference>
<dbReference type="Gene3D" id="3.40.50.300">
    <property type="entry name" value="P-loop containing nucleotide triphosphate hydrolases"/>
    <property type="match status" value="1"/>
</dbReference>
<evidence type="ECO:0000256" key="2">
    <source>
        <dbReference type="ARBA" id="ARBA00022741"/>
    </source>
</evidence>
<protein>
    <submittedName>
        <fullName evidence="4">ABC transporter, ATP-binding protein</fullName>
    </submittedName>
</protein>
<evidence type="ECO:0000256" key="1">
    <source>
        <dbReference type="ARBA" id="ARBA00022448"/>
    </source>
</evidence>
<organism evidence="4 5">
    <name type="scientific">Thermotoga petrophila</name>
    <dbReference type="NCBI Taxonomy" id="93929"/>
    <lineage>
        <taxon>Bacteria</taxon>
        <taxon>Thermotogati</taxon>
        <taxon>Thermotogota</taxon>
        <taxon>Thermotogae</taxon>
        <taxon>Thermotogales</taxon>
        <taxon>Thermotogaceae</taxon>
        <taxon>Thermotoga</taxon>
    </lineage>
</organism>
<dbReference type="Pfam" id="PF00005">
    <property type="entry name" value="ABC_tran"/>
    <property type="match status" value="1"/>
</dbReference>
<dbReference type="SMART" id="SM00382">
    <property type="entry name" value="AAA"/>
    <property type="match status" value="1"/>
</dbReference>
<gene>
    <name evidence="4" type="ORF">XD57_1094</name>
</gene>
<evidence type="ECO:0000313" key="4">
    <source>
        <dbReference type="EMBL" id="KUK22809.1"/>
    </source>
</evidence>
<dbReference type="Proteomes" id="UP000058636">
    <property type="component" value="Unassembled WGS sequence"/>
</dbReference>
<evidence type="ECO:0000313" key="5">
    <source>
        <dbReference type="Proteomes" id="UP000058636"/>
    </source>
</evidence>
<keyword evidence="1" id="KW-0813">Transport</keyword>
<dbReference type="GO" id="GO:0005524">
    <property type="term" value="F:ATP binding"/>
    <property type="evidence" value="ECO:0007669"/>
    <property type="project" value="UniProtKB-KW"/>
</dbReference>